<evidence type="ECO:0000313" key="2">
    <source>
        <dbReference type="Proteomes" id="UP000053900"/>
    </source>
</evidence>
<dbReference type="Gene3D" id="3.40.50.300">
    <property type="entry name" value="P-loop containing nucleotide triphosphate hydrolases"/>
    <property type="match status" value="1"/>
</dbReference>
<dbReference type="PIRSF" id="PIRSF009320">
    <property type="entry name" value="Nuc_binding_HP_1000"/>
    <property type="match status" value="1"/>
</dbReference>
<dbReference type="PANTHER" id="PTHR13696">
    <property type="entry name" value="P-LOOP CONTAINING NUCLEOSIDE TRIPHOSPHATE HYDROLASE"/>
    <property type="match status" value="1"/>
</dbReference>
<feature type="non-terminal residue" evidence="1">
    <location>
        <position position="1"/>
    </location>
</feature>
<reference evidence="1 2" key="1">
    <citation type="submission" date="2015-07" db="EMBL/GenBank/DDBJ databases">
        <title>Draft genome of Enhydrobacter aerosaccus.</title>
        <authorList>
            <person name="Wang X."/>
        </authorList>
    </citation>
    <scope>NUCLEOTIDE SEQUENCE [LARGE SCALE GENOMIC DNA]</scope>
    <source>
        <strain evidence="1 2">CGMCC9176</strain>
    </source>
</reference>
<protein>
    <submittedName>
        <fullName evidence="1">ATPase</fullName>
    </submittedName>
</protein>
<sequence>LVDTDDQLSAYNWNEYRENKLNSLAVLNNLSDTIQQHFDEYDFILIDMAGRDSELLREALLISDVLIVPTQPSILDLEILPYVSDKVSQAKEINPELKSYVVINRASSNYRNVEAIEAKKYVDNHQTFKLLDTVIHDRKVFRDAMLDGKAVIEMSDSKASDEINNLLSEIL</sequence>
<name>A0ABR5IIZ6_9HYPH</name>
<dbReference type="InterPro" id="IPR050678">
    <property type="entry name" value="DNA_Partitioning_ATPase"/>
</dbReference>
<dbReference type="EMBL" id="LGSW01000019">
    <property type="protein sequence ID" value="KND17698.1"/>
    <property type="molecule type" value="Genomic_DNA"/>
</dbReference>
<comment type="caution">
    <text evidence="1">The sequence shown here is derived from an EMBL/GenBank/DDBJ whole genome shotgun (WGS) entry which is preliminary data.</text>
</comment>
<dbReference type="CDD" id="cd02042">
    <property type="entry name" value="ParAB_family"/>
    <property type="match status" value="1"/>
</dbReference>
<dbReference type="PANTHER" id="PTHR13696:SF96">
    <property type="entry name" value="COBQ_COBB_MIND_PARA NUCLEOTIDE BINDING DOMAIN-CONTAINING PROTEIN"/>
    <property type="match status" value="1"/>
</dbReference>
<evidence type="ECO:0000313" key="1">
    <source>
        <dbReference type="EMBL" id="KND17698.1"/>
    </source>
</evidence>
<accession>A0ABR5IIZ6</accession>
<gene>
    <name evidence="1" type="ORF">AFK20_12190</name>
</gene>
<dbReference type="InterPro" id="IPR015223">
    <property type="entry name" value="MipZ"/>
</dbReference>
<proteinExistence type="predicted"/>
<dbReference type="InterPro" id="IPR027417">
    <property type="entry name" value="P-loop_NTPase"/>
</dbReference>
<dbReference type="Pfam" id="PF09140">
    <property type="entry name" value="MipZ"/>
    <property type="match status" value="1"/>
</dbReference>
<dbReference type="Proteomes" id="UP000053900">
    <property type="component" value="Unassembled WGS sequence"/>
</dbReference>
<keyword evidence="2" id="KW-1185">Reference proteome</keyword>
<dbReference type="SUPFAM" id="SSF52540">
    <property type="entry name" value="P-loop containing nucleoside triphosphate hydrolases"/>
    <property type="match status" value="1"/>
</dbReference>
<organism evidence="1 2">
    <name type="scientific">Enhydrobacter aerosaccus</name>
    <dbReference type="NCBI Taxonomy" id="225324"/>
    <lineage>
        <taxon>Bacteria</taxon>
        <taxon>Pseudomonadati</taxon>
        <taxon>Pseudomonadota</taxon>
        <taxon>Alphaproteobacteria</taxon>
        <taxon>Hyphomicrobiales</taxon>
        <taxon>Enhydrobacter</taxon>
    </lineage>
</organism>